<keyword evidence="1" id="KW-1133">Transmembrane helix</keyword>
<keyword evidence="1" id="KW-0472">Membrane</keyword>
<gene>
    <name evidence="2" type="ORF">S03H2_49400</name>
</gene>
<feature type="transmembrane region" description="Helical" evidence="1">
    <location>
        <begin position="96"/>
        <end position="122"/>
    </location>
</feature>
<evidence type="ECO:0000256" key="1">
    <source>
        <dbReference type="SAM" id="Phobius"/>
    </source>
</evidence>
<accession>X1J189</accession>
<protein>
    <submittedName>
        <fullName evidence="2">Uncharacterized protein</fullName>
    </submittedName>
</protein>
<keyword evidence="1" id="KW-0812">Transmembrane</keyword>
<dbReference type="AlphaFoldDB" id="X1J189"/>
<comment type="caution">
    <text evidence="2">The sequence shown here is derived from an EMBL/GenBank/DDBJ whole genome shotgun (WGS) entry which is preliminary data.</text>
</comment>
<feature type="non-terminal residue" evidence="2">
    <location>
        <position position="188"/>
    </location>
</feature>
<evidence type="ECO:0000313" key="2">
    <source>
        <dbReference type="EMBL" id="GAH72119.1"/>
    </source>
</evidence>
<proteinExistence type="predicted"/>
<organism evidence="2">
    <name type="scientific">marine sediment metagenome</name>
    <dbReference type="NCBI Taxonomy" id="412755"/>
    <lineage>
        <taxon>unclassified sequences</taxon>
        <taxon>metagenomes</taxon>
        <taxon>ecological metagenomes</taxon>
    </lineage>
</organism>
<name>X1J189_9ZZZZ</name>
<sequence length="188" mass="21834">MSDNDKTIPGWLRPLSLPSIGELPFWPDNQQIDPSFLVKDLCLDFSSEFLENIRKRYWLLTTPEFDIFVVPNEKKILEKLVWPLRKAKQAFILSDYLGCIALCGMVCEMAIIFLFDLAAIYVDRKSLNAKQQKQIFGSTFEKLGQEKRIRVLSEVDLLSEEHAKDADAVRKIRRQYLHFLSKSYSGIE</sequence>
<reference evidence="2" key="1">
    <citation type="journal article" date="2014" name="Front. Microbiol.">
        <title>High frequency of phylogenetically diverse reductive dehalogenase-homologous genes in deep subseafloor sedimentary metagenomes.</title>
        <authorList>
            <person name="Kawai M."/>
            <person name="Futagami T."/>
            <person name="Toyoda A."/>
            <person name="Takaki Y."/>
            <person name="Nishi S."/>
            <person name="Hori S."/>
            <person name="Arai W."/>
            <person name="Tsubouchi T."/>
            <person name="Morono Y."/>
            <person name="Uchiyama I."/>
            <person name="Ito T."/>
            <person name="Fujiyama A."/>
            <person name="Inagaki F."/>
            <person name="Takami H."/>
        </authorList>
    </citation>
    <scope>NUCLEOTIDE SEQUENCE</scope>
    <source>
        <strain evidence="2">Expedition CK06-06</strain>
    </source>
</reference>
<dbReference type="EMBL" id="BARU01031212">
    <property type="protein sequence ID" value="GAH72119.1"/>
    <property type="molecule type" value="Genomic_DNA"/>
</dbReference>